<feature type="domain" description="Ubiquitin-like" evidence="2">
    <location>
        <begin position="1"/>
        <end position="60"/>
    </location>
</feature>
<dbReference type="InterPro" id="IPR036081">
    <property type="entry name" value="Translin_sf"/>
</dbReference>
<dbReference type="Gene3D" id="3.10.20.90">
    <property type="entry name" value="Phosphatidylinositol 3-kinase Catalytic Subunit, Chain A, domain 1"/>
    <property type="match status" value="1"/>
</dbReference>
<dbReference type="GO" id="GO:0061709">
    <property type="term" value="P:reticulophagy"/>
    <property type="evidence" value="ECO:0007669"/>
    <property type="project" value="TreeGrafter"/>
</dbReference>
<dbReference type="PANTHER" id="PTHR13222:SF1">
    <property type="entry name" value="RB1-INDUCIBLE COILED-COIL PROTEIN 1"/>
    <property type="match status" value="1"/>
</dbReference>
<dbReference type="GO" id="GO:0060090">
    <property type="term" value="F:molecular adaptor activity"/>
    <property type="evidence" value="ECO:0007669"/>
    <property type="project" value="TreeGrafter"/>
</dbReference>
<dbReference type="GO" id="GO:0043565">
    <property type="term" value="F:sequence-specific DNA binding"/>
    <property type="evidence" value="ECO:0007669"/>
    <property type="project" value="InterPro"/>
</dbReference>
<organism evidence="3 4">
    <name type="scientific">Chloropicon roscoffensis</name>
    <dbReference type="NCBI Taxonomy" id="1461544"/>
    <lineage>
        <taxon>Eukaryota</taxon>
        <taxon>Viridiplantae</taxon>
        <taxon>Chlorophyta</taxon>
        <taxon>Chloropicophyceae</taxon>
        <taxon>Chloropicales</taxon>
        <taxon>Chloropicaceae</taxon>
        <taxon>Chloropicon</taxon>
    </lineage>
</organism>
<sequence>MTLLVLHGSTGRTYELESDAKTKVSKVQTALENLTGVPFEQQILVIGGQKLDSDRCFGHYAEDASDEAEGGANERTEATSVFLYSKSDLQPNSLPPKPEVLPALKVEFPRGSQTGEHERQLGFYLAKTKRGEEQLKICDKLLAEQEVQALAIDSAQENVDKHYAYIASAYEKFQSRFLGQMEDNERLLANFTTELEKLERTETHGAVRESGIKTVGDLVPRAALCEWHAQCQTMHAQFKPKAEELSSLFRSVKQDVEALFMTVPSVDITKLSERLQTNHQLLVEMFSICEWLEKDWGMAMDHIPRVEECSKILERFTKHCVDCKNAMSRCVHSQMKSVAVLQNRISVTRNKLSAYTEVAKKIEDACAHLRLVYRIPEAYSRCLGEVKRRAEYSQKYSQHAQKFAERMAELRQKEEVTRHNFEQQYDGLLPQEVIFALNLHVAPPICEVHVSGGDED</sequence>
<dbReference type="GO" id="GO:1990316">
    <property type="term" value="C:Atg1/ULK1 kinase complex"/>
    <property type="evidence" value="ECO:0007669"/>
    <property type="project" value="TreeGrafter"/>
</dbReference>
<dbReference type="GO" id="GO:0034727">
    <property type="term" value="P:piecemeal microautophagy of the nucleus"/>
    <property type="evidence" value="ECO:0007669"/>
    <property type="project" value="TreeGrafter"/>
</dbReference>
<dbReference type="GO" id="GO:0000045">
    <property type="term" value="P:autophagosome assembly"/>
    <property type="evidence" value="ECO:0007669"/>
    <property type="project" value="InterPro"/>
</dbReference>
<dbReference type="SUPFAM" id="SSF54236">
    <property type="entry name" value="Ubiquitin-like"/>
    <property type="match status" value="1"/>
</dbReference>
<reference evidence="3 4" key="1">
    <citation type="submission" date="2024-03" db="EMBL/GenBank/DDBJ databases">
        <title>Complete genome sequence of the green alga Chloropicon roscoffensis RCC1871.</title>
        <authorList>
            <person name="Lemieux C."/>
            <person name="Pombert J.-F."/>
            <person name="Otis C."/>
            <person name="Turmel M."/>
        </authorList>
    </citation>
    <scope>NUCLEOTIDE SEQUENCE [LARGE SCALE GENOMIC DNA]</scope>
    <source>
        <strain evidence="3 4">RCC1871</strain>
    </source>
</reference>
<dbReference type="GO" id="GO:0019901">
    <property type="term" value="F:protein kinase binding"/>
    <property type="evidence" value="ECO:0007669"/>
    <property type="project" value="TreeGrafter"/>
</dbReference>
<evidence type="ECO:0000313" key="3">
    <source>
        <dbReference type="EMBL" id="WZN60046.1"/>
    </source>
</evidence>
<dbReference type="GO" id="GO:0000422">
    <property type="term" value="P:autophagy of mitochondrion"/>
    <property type="evidence" value="ECO:0007669"/>
    <property type="project" value="TreeGrafter"/>
</dbReference>
<evidence type="ECO:0000259" key="2">
    <source>
        <dbReference type="PROSITE" id="PS50053"/>
    </source>
</evidence>
<dbReference type="AlphaFoldDB" id="A0AAX4P2N0"/>
<dbReference type="Proteomes" id="UP001472866">
    <property type="component" value="Chromosome 02"/>
</dbReference>
<dbReference type="InterPro" id="IPR040040">
    <property type="entry name" value="ATG11"/>
</dbReference>
<name>A0AAX4P2N0_9CHLO</name>
<dbReference type="GO" id="GO:0034517">
    <property type="term" value="P:ribophagy"/>
    <property type="evidence" value="ECO:0007669"/>
    <property type="project" value="TreeGrafter"/>
</dbReference>
<dbReference type="EMBL" id="CP151502">
    <property type="protein sequence ID" value="WZN60046.1"/>
    <property type="molecule type" value="Genomic_DNA"/>
</dbReference>
<dbReference type="PROSITE" id="PS50053">
    <property type="entry name" value="UBIQUITIN_2"/>
    <property type="match status" value="1"/>
</dbReference>
<proteinExistence type="predicted"/>
<dbReference type="Pfam" id="PF04108">
    <property type="entry name" value="ATG17_like"/>
    <property type="match status" value="1"/>
</dbReference>
<gene>
    <name evidence="3" type="ORF">HKI87_02g15740</name>
</gene>
<dbReference type="GO" id="GO:0034045">
    <property type="term" value="C:phagophore assembly site membrane"/>
    <property type="evidence" value="ECO:0007669"/>
    <property type="project" value="TreeGrafter"/>
</dbReference>
<keyword evidence="1" id="KW-0072">Autophagy</keyword>
<evidence type="ECO:0000256" key="1">
    <source>
        <dbReference type="ARBA" id="ARBA00023006"/>
    </source>
</evidence>
<protein>
    <submittedName>
        <fullName evidence="3">Autophagy-related protein</fullName>
    </submittedName>
</protein>
<dbReference type="InterPro" id="IPR045326">
    <property type="entry name" value="ATG17-like_dom"/>
</dbReference>
<dbReference type="PANTHER" id="PTHR13222">
    <property type="entry name" value="RB1-INDUCIBLE COILED-COIL"/>
    <property type="match status" value="1"/>
</dbReference>
<evidence type="ECO:0000313" key="4">
    <source>
        <dbReference type="Proteomes" id="UP001472866"/>
    </source>
</evidence>
<dbReference type="InterPro" id="IPR000626">
    <property type="entry name" value="Ubiquitin-like_dom"/>
</dbReference>
<accession>A0AAX4P2N0</accession>
<dbReference type="SUPFAM" id="SSF74784">
    <property type="entry name" value="Translin"/>
    <property type="match status" value="1"/>
</dbReference>
<keyword evidence="4" id="KW-1185">Reference proteome</keyword>
<dbReference type="InterPro" id="IPR029071">
    <property type="entry name" value="Ubiquitin-like_domsf"/>
</dbReference>